<evidence type="ECO:0000313" key="3">
    <source>
        <dbReference type="EMBL" id="KAF4974063.1"/>
    </source>
</evidence>
<accession>A0A8H4UCW5</accession>
<dbReference type="AlphaFoldDB" id="A0A8H4UCW5"/>
<feature type="compositionally biased region" description="Low complexity" evidence="1">
    <location>
        <begin position="216"/>
        <end position="228"/>
    </location>
</feature>
<dbReference type="InterPro" id="IPR039970">
    <property type="entry name" value="TF_Grauzone"/>
</dbReference>
<reference evidence="3" key="1">
    <citation type="journal article" date="2020" name="BMC Genomics">
        <title>Correction to: Identification and distribution of gene clusters required for synthesis of sphingolipid metabolism inhibitors in diverse species of the filamentous fungus Fusarium.</title>
        <authorList>
            <person name="Kim H.S."/>
            <person name="Lohmar J.M."/>
            <person name="Busman M."/>
            <person name="Brown D.W."/>
            <person name="Naumann T.A."/>
            <person name="Divon H.H."/>
            <person name="Lysoe E."/>
            <person name="Uhlig S."/>
            <person name="Proctor R.H."/>
        </authorList>
    </citation>
    <scope>NUCLEOTIDE SEQUENCE</scope>
    <source>
        <strain evidence="3">NRRL 22465</strain>
    </source>
</reference>
<comment type="caution">
    <text evidence="3">The sequence shown here is derived from an EMBL/GenBank/DDBJ whole genome shotgun (WGS) entry which is preliminary data.</text>
</comment>
<dbReference type="PROSITE" id="PS00028">
    <property type="entry name" value="ZINC_FINGER_C2H2_1"/>
    <property type="match status" value="1"/>
</dbReference>
<protein>
    <recommendedName>
        <fullName evidence="2">C2H2-type domain-containing protein</fullName>
    </recommendedName>
</protein>
<feature type="region of interest" description="Disordered" evidence="1">
    <location>
        <begin position="204"/>
        <end position="236"/>
    </location>
</feature>
<evidence type="ECO:0000259" key="2">
    <source>
        <dbReference type="PROSITE" id="PS00028"/>
    </source>
</evidence>
<dbReference type="OrthoDB" id="5388486at2759"/>
<feature type="region of interest" description="Disordered" evidence="1">
    <location>
        <begin position="257"/>
        <end position="320"/>
    </location>
</feature>
<proteinExistence type="predicted"/>
<feature type="compositionally biased region" description="Basic and acidic residues" evidence="1">
    <location>
        <begin position="261"/>
        <end position="274"/>
    </location>
</feature>
<dbReference type="Proteomes" id="UP000635477">
    <property type="component" value="Unassembled WGS sequence"/>
</dbReference>
<sequence length="577" mass="63939">MPYNSFSRGGAVDEVMTDARYHAYHVTTLQYGKQQDLTGLIDPVLRSGAPYSDQRHDFHGISGIQRYLREPQTSFFDAPQTYPDQSAVFAGPYPDLVSSISPYPPFRYDSPVSYQQSSAASGPQSPPLTDNDIYVDSTQGPSTPPDVAIISPYIASRDSQSPRCALAGLSSVHYGCVNPAAIQPSQDLLPVSVEFSLDPVAGSDTITPTPFDHDNSSSPFSLLDSPSSTVDSKSQTVMAYPELDDTEMDDKLAEEVVTDDTLSRTAEDDQEYKPPGRGKASRAPRNPSRHARQRRSSAASRDNSTKVSKACPQPRTKTVTTRRLLSSPVISDKACPHCEIPFSDQGSLQKHINAQHRRPFTCVFHFAGCDKIFANKNEWKRHVWAQHVSLHYWLCVNGPCGHGSNQNGGSSVAPTHGRIFRRKDLFTQHIRRMHAPEEVIKADKKEKNLPSAWVAKEKAMQAAAFRLRCELPTHMRCPAQGCHIEFNNGSKTWDNRMEHVAVHLERAASGEESPVLFGNAGDEALTDWASDLRVQVIERTRGGWKICQPLKAARIELSKIPDFDDVLDEDAEGEECY</sequence>
<dbReference type="GO" id="GO:0003700">
    <property type="term" value="F:DNA-binding transcription factor activity"/>
    <property type="evidence" value="ECO:0007669"/>
    <property type="project" value="InterPro"/>
</dbReference>
<reference evidence="3" key="2">
    <citation type="submission" date="2020-05" db="EMBL/GenBank/DDBJ databases">
        <authorList>
            <person name="Kim H.-S."/>
            <person name="Proctor R.H."/>
            <person name="Brown D.W."/>
        </authorList>
    </citation>
    <scope>NUCLEOTIDE SEQUENCE</scope>
    <source>
        <strain evidence="3">NRRL 22465</strain>
    </source>
</reference>
<keyword evidence="4" id="KW-1185">Reference proteome</keyword>
<dbReference type="Pfam" id="PF00096">
    <property type="entry name" value="zf-C2H2"/>
    <property type="match status" value="1"/>
</dbReference>
<dbReference type="PANTHER" id="PTHR23225">
    <property type="entry name" value="ZINC FINGER PROTEIN"/>
    <property type="match status" value="1"/>
</dbReference>
<dbReference type="SMART" id="SM00355">
    <property type="entry name" value="ZnF_C2H2"/>
    <property type="match status" value="3"/>
</dbReference>
<feature type="region of interest" description="Disordered" evidence="1">
    <location>
        <begin position="111"/>
        <end position="142"/>
    </location>
</feature>
<feature type="domain" description="C2H2-type" evidence="2">
    <location>
        <begin position="335"/>
        <end position="356"/>
    </location>
</feature>
<feature type="compositionally biased region" description="Low complexity" evidence="1">
    <location>
        <begin position="113"/>
        <end position="123"/>
    </location>
</feature>
<evidence type="ECO:0000313" key="4">
    <source>
        <dbReference type="Proteomes" id="UP000635477"/>
    </source>
</evidence>
<gene>
    <name evidence="3" type="ORF">FZEAL_8996</name>
</gene>
<name>A0A8H4UCW5_9HYPO</name>
<organism evidence="3 4">
    <name type="scientific">Fusarium zealandicum</name>
    <dbReference type="NCBI Taxonomy" id="1053134"/>
    <lineage>
        <taxon>Eukaryota</taxon>
        <taxon>Fungi</taxon>
        <taxon>Dikarya</taxon>
        <taxon>Ascomycota</taxon>
        <taxon>Pezizomycotina</taxon>
        <taxon>Sordariomycetes</taxon>
        <taxon>Hypocreomycetidae</taxon>
        <taxon>Hypocreales</taxon>
        <taxon>Nectriaceae</taxon>
        <taxon>Fusarium</taxon>
        <taxon>Fusarium staphyleae species complex</taxon>
    </lineage>
</organism>
<dbReference type="InterPro" id="IPR013087">
    <property type="entry name" value="Znf_C2H2_type"/>
</dbReference>
<dbReference type="Gene3D" id="3.30.160.60">
    <property type="entry name" value="Classic Zinc Finger"/>
    <property type="match status" value="1"/>
</dbReference>
<feature type="compositionally biased region" description="Basic residues" evidence="1">
    <location>
        <begin position="279"/>
        <end position="295"/>
    </location>
</feature>
<dbReference type="PANTHER" id="PTHR23225:SF2">
    <property type="entry name" value="AT09679P-RELATED"/>
    <property type="match status" value="1"/>
</dbReference>
<evidence type="ECO:0000256" key="1">
    <source>
        <dbReference type="SAM" id="MobiDB-lite"/>
    </source>
</evidence>
<dbReference type="EMBL" id="JABEYC010000808">
    <property type="protein sequence ID" value="KAF4974063.1"/>
    <property type="molecule type" value="Genomic_DNA"/>
</dbReference>